<sequence>MTSSTSLLFIFDTNTLISGALIQNSIPSYSLQKAIKSGDLCFSKDTFLELKEVLGRKKFDKYLSQAQRQEFFERIMQVSRFFYPKENFNVCRDPNDNKFLDLAYISEAQFLISGDNDLLILDQFHQTKIISPFDFFKRTSQSI</sequence>
<dbReference type="PANTHER" id="PTHR34610">
    <property type="entry name" value="SSL7007 PROTEIN"/>
    <property type="match status" value="1"/>
</dbReference>
<dbReference type="SUPFAM" id="SSF88723">
    <property type="entry name" value="PIN domain-like"/>
    <property type="match status" value="1"/>
</dbReference>
<reference evidence="2 3" key="1">
    <citation type="submission" date="2023-08" db="EMBL/GenBank/DDBJ databases">
        <title>Draft genome sequence of Algoriphagus taiwanensis.</title>
        <authorList>
            <person name="Takatani N."/>
            <person name="Hosokawa M."/>
            <person name="Sawabe T."/>
        </authorList>
    </citation>
    <scope>NUCLEOTIDE SEQUENCE [LARGE SCALE GENOMIC DNA]</scope>
    <source>
        <strain evidence="2 3">JCM 19755</strain>
    </source>
</reference>
<dbReference type="SMART" id="SM00670">
    <property type="entry name" value="PINc"/>
    <property type="match status" value="1"/>
</dbReference>
<dbReference type="InterPro" id="IPR002716">
    <property type="entry name" value="PIN_dom"/>
</dbReference>
<organism evidence="2 3">
    <name type="scientific">Algoriphagus taiwanensis</name>
    <dbReference type="NCBI Taxonomy" id="1445656"/>
    <lineage>
        <taxon>Bacteria</taxon>
        <taxon>Pseudomonadati</taxon>
        <taxon>Bacteroidota</taxon>
        <taxon>Cytophagia</taxon>
        <taxon>Cytophagales</taxon>
        <taxon>Cyclobacteriaceae</taxon>
        <taxon>Algoriphagus</taxon>
    </lineage>
</organism>
<feature type="domain" description="PIN" evidence="1">
    <location>
        <begin position="7"/>
        <end position="120"/>
    </location>
</feature>
<evidence type="ECO:0000259" key="1">
    <source>
        <dbReference type="SMART" id="SM00670"/>
    </source>
</evidence>
<evidence type="ECO:0000313" key="3">
    <source>
        <dbReference type="Proteomes" id="UP001307705"/>
    </source>
</evidence>
<name>A0ABQ6Q298_9BACT</name>
<dbReference type="Proteomes" id="UP001307705">
    <property type="component" value="Unassembled WGS sequence"/>
</dbReference>
<dbReference type="Pfam" id="PF13470">
    <property type="entry name" value="PIN_3"/>
    <property type="match status" value="1"/>
</dbReference>
<accession>A0ABQ6Q298</accession>
<gene>
    <name evidence="2" type="ORF">Ataiwa_19420</name>
</gene>
<evidence type="ECO:0000313" key="2">
    <source>
        <dbReference type="EMBL" id="GMQ33670.1"/>
    </source>
</evidence>
<keyword evidence="3" id="KW-1185">Reference proteome</keyword>
<dbReference type="InterPro" id="IPR029060">
    <property type="entry name" value="PIN-like_dom_sf"/>
</dbReference>
<dbReference type="EMBL" id="BTPE01000005">
    <property type="protein sequence ID" value="GMQ33670.1"/>
    <property type="molecule type" value="Genomic_DNA"/>
</dbReference>
<protein>
    <recommendedName>
        <fullName evidence="1">PIN domain-containing protein</fullName>
    </recommendedName>
</protein>
<dbReference type="RefSeq" id="WP_420915736.1">
    <property type="nucleotide sequence ID" value="NZ_BTPE01000005.1"/>
</dbReference>
<dbReference type="NCBIfam" id="TIGR00305">
    <property type="entry name" value="putative toxin-antitoxin system toxin component, PIN family"/>
    <property type="match status" value="1"/>
</dbReference>
<dbReference type="InterPro" id="IPR002850">
    <property type="entry name" value="PIN_toxin-like"/>
</dbReference>
<dbReference type="PANTHER" id="PTHR34610:SF3">
    <property type="entry name" value="SSL7007 PROTEIN"/>
    <property type="match status" value="1"/>
</dbReference>
<comment type="caution">
    <text evidence="2">The sequence shown here is derived from an EMBL/GenBank/DDBJ whole genome shotgun (WGS) entry which is preliminary data.</text>
</comment>
<proteinExistence type="predicted"/>